<dbReference type="EMBL" id="JAPFQI010000007">
    <property type="protein sequence ID" value="MCW8086173.1"/>
    <property type="molecule type" value="Genomic_DNA"/>
</dbReference>
<dbReference type="NCBIfam" id="NF004779">
    <property type="entry name" value="PRK06125.1"/>
    <property type="match status" value="1"/>
</dbReference>
<dbReference type="InterPro" id="IPR051122">
    <property type="entry name" value="SDR_DHRS6-like"/>
</dbReference>
<accession>A0ABT3NVI5</accession>
<dbReference type="PANTHER" id="PTHR43477:SF4">
    <property type="entry name" value="DEHYDROGENASE_REDUCTASE SDR FAMILY MEMBER 6"/>
    <property type="match status" value="1"/>
</dbReference>
<dbReference type="Gene3D" id="3.40.50.720">
    <property type="entry name" value="NAD(P)-binding Rossmann-like Domain"/>
    <property type="match status" value="1"/>
</dbReference>
<name>A0ABT3NVI5_9PROT</name>
<sequence>MDMGLKGRRVVVTGASQGIGRACAEAFAAEGCDLVLAARQPEEAAADLRARFQVRVEAVAADLSRPEQRQRLFDAAPDADILVNNAGAIPSGGIADLSMEDWQAAWDLKVFGYFHLTQLFLKPMRARGSGVVLNVIGMAGRAWKPAYIAGTAGNAALIAFTSAVGAEAQKDGVRVLGINPAVTRTPRMERQARWRAEQALGDADRWPEMVQGLPFGRPIEPAEIGALAVFAASPRAAYLNGTVLDLDGGGQFKG</sequence>
<evidence type="ECO:0000313" key="4">
    <source>
        <dbReference type="EMBL" id="MCW8086173.1"/>
    </source>
</evidence>
<keyword evidence="5" id="KW-1185">Reference proteome</keyword>
<keyword evidence="3" id="KW-0520">NAD</keyword>
<dbReference type="SUPFAM" id="SSF51735">
    <property type="entry name" value="NAD(P)-binding Rossmann-fold domains"/>
    <property type="match status" value="1"/>
</dbReference>
<gene>
    <name evidence="4" type="ORF">OF850_11085</name>
</gene>
<evidence type="ECO:0000256" key="1">
    <source>
        <dbReference type="ARBA" id="ARBA00006484"/>
    </source>
</evidence>
<protein>
    <submittedName>
        <fullName evidence="4">Short-chain dehydrogenase/reductase</fullName>
    </submittedName>
</protein>
<evidence type="ECO:0000313" key="5">
    <source>
        <dbReference type="Proteomes" id="UP001526430"/>
    </source>
</evidence>
<dbReference type="RefSeq" id="WP_301590157.1">
    <property type="nucleotide sequence ID" value="NZ_JAPFQI010000007.1"/>
</dbReference>
<comment type="caution">
    <text evidence="4">The sequence shown here is derived from an EMBL/GenBank/DDBJ whole genome shotgun (WGS) entry which is preliminary data.</text>
</comment>
<organism evidence="4 5">
    <name type="scientific">Sabulicella glaciei</name>
    <dbReference type="NCBI Taxonomy" id="2984948"/>
    <lineage>
        <taxon>Bacteria</taxon>
        <taxon>Pseudomonadati</taxon>
        <taxon>Pseudomonadota</taxon>
        <taxon>Alphaproteobacteria</taxon>
        <taxon>Acetobacterales</taxon>
        <taxon>Acetobacteraceae</taxon>
        <taxon>Sabulicella</taxon>
    </lineage>
</organism>
<dbReference type="PRINTS" id="PR00081">
    <property type="entry name" value="GDHRDH"/>
</dbReference>
<dbReference type="PANTHER" id="PTHR43477">
    <property type="entry name" value="DIHYDROANTICAPSIN 7-DEHYDROGENASE"/>
    <property type="match status" value="1"/>
</dbReference>
<evidence type="ECO:0000256" key="2">
    <source>
        <dbReference type="ARBA" id="ARBA00023002"/>
    </source>
</evidence>
<dbReference type="Pfam" id="PF00106">
    <property type="entry name" value="adh_short"/>
    <property type="match status" value="1"/>
</dbReference>
<proteinExistence type="inferred from homology"/>
<dbReference type="Proteomes" id="UP001526430">
    <property type="component" value="Unassembled WGS sequence"/>
</dbReference>
<dbReference type="InterPro" id="IPR036291">
    <property type="entry name" value="NAD(P)-bd_dom_sf"/>
</dbReference>
<comment type="similarity">
    <text evidence="1">Belongs to the short-chain dehydrogenases/reductases (SDR) family.</text>
</comment>
<reference evidence="4 5" key="1">
    <citation type="submission" date="2022-10" db="EMBL/GenBank/DDBJ databases">
        <title>Roseococcus glaciei nov., sp. nov., isolated from glacier.</title>
        <authorList>
            <person name="Liu Q."/>
            <person name="Xin Y.-H."/>
        </authorList>
    </citation>
    <scope>NUCLEOTIDE SEQUENCE [LARGE SCALE GENOMIC DNA]</scope>
    <source>
        <strain evidence="4 5">MDT2-1-1</strain>
    </source>
</reference>
<dbReference type="InterPro" id="IPR002347">
    <property type="entry name" value="SDR_fam"/>
</dbReference>
<keyword evidence="2" id="KW-0560">Oxidoreductase</keyword>
<evidence type="ECO:0000256" key="3">
    <source>
        <dbReference type="ARBA" id="ARBA00023027"/>
    </source>
</evidence>